<comment type="similarity">
    <text evidence="5">Belongs to the SAT4 family.</text>
</comment>
<comment type="subcellular location">
    <subcellularLocation>
        <location evidence="1">Membrane</location>
        <topology evidence="1">Multi-pass membrane protein</topology>
    </subcellularLocation>
</comment>
<gene>
    <name evidence="9" type="ORF">P280DRAFT_544619</name>
</gene>
<organism evidence="9 10">
    <name type="scientific">Massarina eburnea CBS 473.64</name>
    <dbReference type="NCBI Taxonomy" id="1395130"/>
    <lineage>
        <taxon>Eukaryota</taxon>
        <taxon>Fungi</taxon>
        <taxon>Dikarya</taxon>
        <taxon>Ascomycota</taxon>
        <taxon>Pezizomycotina</taxon>
        <taxon>Dothideomycetes</taxon>
        <taxon>Pleosporomycetidae</taxon>
        <taxon>Pleosporales</taxon>
        <taxon>Massarineae</taxon>
        <taxon>Massarinaceae</taxon>
        <taxon>Massarina</taxon>
    </lineage>
</organism>
<evidence type="ECO:0000259" key="8">
    <source>
        <dbReference type="Pfam" id="PF20684"/>
    </source>
</evidence>
<dbReference type="InterPro" id="IPR052337">
    <property type="entry name" value="SAT4-like"/>
</dbReference>
<dbReference type="InterPro" id="IPR049326">
    <property type="entry name" value="Rhodopsin_dom_fungi"/>
</dbReference>
<evidence type="ECO:0000256" key="5">
    <source>
        <dbReference type="ARBA" id="ARBA00038359"/>
    </source>
</evidence>
<keyword evidence="2 7" id="KW-0812">Transmembrane</keyword>
<evidence type="ECO:0000256" key="6">
    <source>
        <dbReference type="SAM" id="MobiDB-lite"/>
    </source>
</evidence>
<evidence type="ECO:0000256" key="2">
    <source>
        <dbReference type="ARBA" id="ARBA00022692"/>
    </source>
</evidence>
<evidence type="ECO:0000313" key="10">
    <source>
        <dbReference type="Proteomes" id="UP000799753"/>
    </source>
</evidence>
<feature type="transmembrane region" description="Helical" evidence="7">
    <location>
        <begin position="154"/>
        <end position="179"/>
    </location>
</feature>
<name>A0A6A6SEG7_9PLEO</name>
<reference evidence="9" key="1">
    <citation type="journal article" date="2020" name="Stud. Mycol.">
        <title>101 Dothideomycetes genomes: a test case for predicting lifestyles and emergence of pathogens.</title>
        <authorList>
            <person name="Haridas S."/>
            <person name="Albert R."/>
            <person name="Binder M."/>
            <person name="Bloem J."/>
            <person name="Labutti K."/>
            <person name="Salamov A."/>
            <person name="Andreopoulos B."/>
            <person name="Baker S."/>
            <person name="Barry K."/>
            <person name="Bills G."/>
            <person name="Bluhm B."/>
            <person name="Cannon C."/>
            <person name="Castanera R."/>
            <person name="Culley D."/>
            <person name="Daum C."/>
            <person name="Ezra D."/>
            <person name="Gonzalez J."/>
            <person name="Henrissat B."/>
            <person name="Kuo A."/>
            <person name="Liang C."/>
            <person name="Lipzen A."/>
            <person name="Lutzoni F."/>
            <person name="Magnuson J."/>
            <person name="Mondo S."/>
            <person name="Nolan M."/>
            <person name="Ohm R."/>
            <person name="Pangilinan J."/>
            <person name="Park H.-J."/>
            <person name="Ramirez L."/>
            <person name="Alfaro M."/>
            <person name="Sun H."/>
            <person name="Tritt A."/>
            <person name="Yoshinaga Y."/>
            <person name="Zwiers L.-H."/>
            <person name="Turgeon B."/>
            <person name="Goodwin S."/>
            <person name="Spatafora J."/>
            <person name="Crous P."/>
            <person name="Grigoriev I."/>
        </authorList>
    </citation>
    <scope>NUCLEOTIDE SEQUENCE</scope>
    <source>
        <strain evidence="9">CBS 473.64</strain>
    </source>
</reference>
<proteinExistence type="inferred from homology"/>
<evidence type="ECO:0000256" key="4">
    <source>
        <dbReference type="ARBA" id="ARBA00023136"/>
    </source>
</evidence>
<keyword evidence="4 7" id="KW-0472">Membrane</keyword>
<accession>A0A6A6SEG7</accession>
<feature type="transmembrane region" description="Helical" evidence="7">
    <location>
        <begin position="269"/>
        <end position="294"/>
    </location>
</feature>
<keyword evidence="10" id="KW-1185">Reference proteome</keyword>
<feature type="domain" description="Rhodopsin" evidence="8">
    <location>
        <begin position="60"/>
        <end position="294"/>
    </location>
</feature>
<evidence type="ECO:0000256" key="1">
    <source>
        <dbReference type="ARBA" id="ARBA00004141"/>
    </source>
</evidence>
<feature type="region of interest" description="Disordered" evidence="6">
    <location>
        <begin position="322"/>
        <end position="357"/>
    </location>
</feature>
<keyword evidence="3 7" id="KW-1133">Transmembrane helix</keyword>
<feature type="transmembrane region" description="Helical" evidence="7">
    <location>
        <begin position="76"/>
        <end position="98"/>
    </location>
</feature>
<evidence type="ECO:0000256" key="3">
    <source>
        <dbReference type="ARBA" id="ARBA00022989"/>
    </source>
</evidence>
<dbReference type="PANTHER" id="PTHR33048">
    <property type="entry name" value="PTH11-LIKE INTEGRAL MEMBRANE PROTEIN (AFU_ORTHOLOGUE AFUA_5G11245)"/>
    <property type="match status" value="1"/>
</dbReference>
<dbReference type="PANTHER" id="PTHR33048:SF47">
    <property type="entry name" value="INTEGRAL MEMBRANE PROTEIN-RELATED"/>
    <property type="match status" value="1"/>
</dbReference>
<protein>
    <recommendedName>
        <fullName evidence="8">Rhodopsin domain-containing protein</fullName>
    </recommendedName>
</protein>
<dbReference type="AlphaFoldDB" id="A0A6A6SEG7"/>
<feature type="transmembrane region" description="Helical" evidence="7">
    <location>
        <begin position="39"/>
        <end position="64"/>
    </location>
</feature>
<dbReference type="Proteomes" id="UP000799753">
    <property type="component" value="Unassembled WGS sequence"/>
</dbReference>
<dbReference type="OrthoDB" id="4682787at2759"/>
<dbReference type="EMBL" id="MU006776">
    <property type="protein sequence ID" value="KAF2646226.1"/>
    <property type="molecule type" value="Genomic_DNA"/>
</dbReference>
<feature type="transmembrane region" description="Helical" evidence="7">
    <location>
        <begin position="118"/>
        <end position="142"/>
    </location>
</feature>
<dbReference type="GO" id="GO:0016020">
    <property type="term" value="C:membrane"/>
    <property type="evidence" value="ECO:0007669"/>
    <property type="project" value="UniProtKB-SubCell"/>
</dbReference>
<feature type="transmembrane region" description="Helical" evidence="7">
    <location>
        <begin position="235"/>
        <end position="257"/>
    </location>
</feature>
<dbReference type="Pfam" id="PF20684">
    <property type="entry name" value="Fung_rhodopsin"/>
    <property type="match status" value="1"/>
</dbReference>
<sequence length="357" mass="39227">MTPAEIFAKCHDWESIDPACPALLPPDGQIPLDPNAYTIYPIALGLGVTFSVLVGISIILRVFTRSYIMRVFRLEDVMIGLAAIGFFISVGLTLTGFSHGFGKHQWNVTVGDLFQSLHLIYIIQIIYSVTIFLAKLGILLQIQHIFTGQKKSSMYWASWVLMALVTAAYISITFILAFPCTPIRRAWHPLLPGTCNDKARPGIFSGVVNLVTDIAILALPIVSVFQLQLSLKKKLAVSAVFAIGLLACVISALRLYYSVIRTRSEDFTYWLAVVGTCGLIELAIVVICGCFPTFPRFYTFIAKDSKMDSKYGSYGAGYARSNTRLGNQGNTGVSTVPRTMPGGNRQKRENISNVPPV</sequence>
<feature type="compositionally biased region" description="Polar residues" evidence="6">
    <location>
        <begin position="322"/>
        <end position="337"/>
    </location>
</feature>
<evidence type="ECO:0000313" key="9">
    <source>
        <dbReference type="EMBL" id="KAF2646226.1"/>
    </source>
</evidence>
<evidence type="ECO:0000256" key="7">
    <source>
        <dbReference type="SAM" id="Phobius"/>
    </source>
</evidence>
<feature type="transmembrane region" description="Helical" evidence="7">
    <location>
        <begin position="199"/>
        <end position="223"/>
    </location>
</feature>